<proteinExistence type="predicted"/>
<evidence type="ECO:0000313" key="7">
    <source>
        <dbReference type="Proteomes" id="UP001408356"/>
    </source>
</evidence>
<keyword evidence="4 5" id="KW-0472">Membrane</keyword>
<evidence type="ECO:0000256" key="1">
    <source>
        <dbReference type="ARBA" id="ARBA00004141"/>
    </source>
</evidence>
<feature type="transmembrane region" description="Helical" evidence="5">
    <location>
        <begin position="366"/>
        <end position="388"/>
    </location>
</feature>
<dbReference type="InterPro" id="IPR045863">
    <property type="entry name" value="CorA_TM1_TM2"/>
</dbReference>
<evidence type="ECO:0000256" key="5">
    <source>
        <dbReference type="SAM" id="Phobius"/>
    </source>
</evidence>
<dbReference type="Gene3D" id="1.20.58.340">
    <property type="entry name" value="Magnesium transport protein CorA, transmembrane region"/>
    <property type="match status" value="1"/>
</dbReference>
<evidence type="ECO:0000256" key="4">
    <source>
        <dbReference type="ARBA" id="ARBA00023136"/>
    </source>
</evidence>
<keyword evidence="2 5" id="KW-0812">Transmembrane</keyword>
<keyword evidence="7" id="KW-1185">Reference proteome</keyword>
<evidence type="ECO:0000313" key="6">
    <source>
        <dbReference type="EMBL" id="KAK9424980.1"/>
    </source>
</evidence>
<organism evidence="6 7">
    <name type="scientific">Seiridium unicorne</name>
    <dbReference type="NCBI Taxonomy" id="138068"/>
    <lineage>
        <taxon>Eukaryota</taxon>
        <taxon>Fungi</taxon>
        <taxon>Dikarya</taxon>
        <taxon>Ascomycota</taxon>
        <taxon>Pezizomycotina</taxon>
        <taxon>Sordariomycetes</taxon>
        <taxon>Xylariomycetidae</taxon>
        <taxon>Amphisphaeriales</taxon>
        <taxon>Sporocadaceae</taxon>
        <taxon>Seiridium</taxon>
    </lineage>
</organism>
<evidence type="ECO:0000256" key="2">
    <source>
        <dbReference type="ARBA" id="ARBA00022692"/>
    </source>
</evidence>
<protein>
    <submittedName>
        <fullName evidence="6">CorA-like mg2+ transporter protein domain-containing protein</fullName>
    </submittedName>
</protein>
<dbReference type="Proteomes" id="UP001408356">
    <property type="component" value="Unassembled WGS sequence"/>
</dbReference>
<comment type="subcellular location">
    <subcellularLocation>
        <location evidence="1">Membrane</location>
        <topology evidence="1">Multi-pass membrane protein</topology>
    </subcellularLocation>
</comment>
<keyword evidence="3 5" id="KW-1133">Transmembrane helix</keyword>
<name>A0ABR2VEW2_9PEZI</name>
<accession>A0ABR2VEW2</accession>
<reference evidence="6 7" key="1">
    <citation type="journal article" date="2024" name="J. Plant Pathol.">
        <title>Sequence and assembly of the genome of Seiridium unicorne, isolate CBS 538.82, causal agent of cypress canker disease.</title>
        <authorList>
            <person name="Scali E."/>
            <person name="Rocca G.D."/>
            <person name="Danti R."/>
            <person name="Garbelotto M."/>
            <person name="Barberini S."/>
            <person name="Baroncelli R."/>
            <person name="Emiliani G."/>
        </authorList>
    </citation>
    <scope>NUCLEOTIDE SEQUENCE [LARGE SCALE GENOMIC DNA]</scope>
    <source>
        <strain evidence="6 7">BM-138-508</strain>
    </source>
</reference>
<gene>
    <name evidence="6" type="ORF">SUNI508_13301</name>
</gene>
<feature type="transmembrane region" description="Helical" evidence="5">
    <location>
        <begin position="400"/>
        <end position="423"/>
    </location>
</feature>
<comment type="caution">
    <text evidence="6">The sequence shown here is derived from an EMBL/GenBank/DDBJ whole genome shotgun (WGS) entry which is preliminary data.</text>
</comment>
<sequence length="435" mass="49417">MDWLRDDPYVDENDIDVYEFVPASSKVLLIAQNGKEQPCVMTWDLCTDEDWASWLENDPLILAQMPFSVQTYEKVSRAFLIHSSIVRVINRSTVAHCSYEMNAFGPANPGIIAYNCRSSASWPGDMALSTTYVPERRFSWAIYYGCTDSFIEKVIDQLEYSESPTFHPLTLSTVFVEHERNRHVDLVDDTVSGLMNRVLDIENGITHRTSVSLNYSSESKIKGCAAEVPKASAVTEWLKISHLRKGLENWKAQVSTLREHLSELHDNGGNQLRLPEDEQLQRFMARRSDRIGARLEQIMHEYDDRIRACSIATDGITFATQLEWNQIAAHDTKTNLAIANSTMEISQLTVGISKAAQQDSSQMKTIAILTMTFLPGTFVATLFSMSFFDWRNNTDTMMSPYIWIYIVVTAFLTLATIGIWRFAQIPLSTAKVFRV</sequence>
<evidence type="ECO:0000256" key="3">
    <source>
        <dbReference type="ARBA" id="ARBA00022989"/>
    </source>
</evidence>
<dbReference type="EMBL" id="JARVKF010000026">
    <property type="protein sequence ID" value="KAK9424980.1"/>
    <property type="molecule type" value="Genomic_DNA"/>
</dbReference>
<dbReference type="SUPFAM" id="SSF144083">
    <property type="entry name" value="Magnesium transport protein CorA, transmembrane region"/>
    <property type="match status" value="1"/>
</dbReference>